<gene>
    <name evidence="2" type="ORF">RMCFA_0398</name>
</gene>
<accession>A0A100WLY4</accession>
<evidence type="ECO:0000256" key="1">
    <source>
        <dbReference type="SAM" id="SignalP"/>
    </source>
</evidence>
<feature type="chain" id="PRO_5007090298" description="PASTA domain-containing protein" evidence="1">
    <location>
        <begin position="28"/>
        <end position="99"/>
    </location>
</feature>
<comment type="caution">
    <text evidence="2">The sequence shown here is derived from an EMBL/GenBank/DDBJ whole genome shotgun (WGS) entry which is preliminary data.</text>
</comment>
<proteinExistence type="predicted"/>
<evidence type="ECO:0008006" key="4">
    <source>
        <dbReference type="Google" id="ProtNLM"/>
    </source>
</evidence>
<dbReference type="EMBL" id="BCSZ01000004">
    <property type="protein sequence ID" value="GAT00284.1"/>
    <property type="molecule type" value="Genomic_DNA"/>
</dbReference>
<feature type="signal peptide" evidence="1">
    <location>
        <begin position="1"/>
        <end position="27"/>
    </location>
</feature>
<dbReference type="AlphaFoldDB" id="A0A100WLY4"/>
<keyword evidence="1" id="KW-0732">Signal</keyword>
<evidence type="ECO:0000313" key="2">
    <source>
        <dbReference type="EMBL" id="GAT00284.1"/>
    </source>
</evidence>
<dbReference type="RefSeq" id="WP_061262334.1">
    <property type="nucleotide sequence ID" value="NZ_BCSZ01000004.1"/>
</dbReference>
<reference evidence="3" key="2">
    <citation type="submission" date="2016-02" db="EMBL/GenBank/DDBJ databases">
        <title>Draft genome sequence of five rapidly growing Mycobacterium species.</title>
        <authorList>
            <person name="Katahira K."/>
            <person name="Gotou Y."/>
            <person name="Iida K."/>
            <person name="Ogura Y."/>
            <person name="Hayashi T."/>
        </authorList>
    </citation>
    <scope>NUCLEOTIDE SEQUENCE [LARGE SCALE GENOMIC DNA]</scope>
    <source>
        <strain evidence="3">JCM6368</strain>
    </source>
</reference>
<dbReference type="Proteomes" id="UP000069705">
    <property type="component" value="Unassembled WGS sequence"/>
</dbReference>
<sequence length="99" mass="10411">MKKAMVFAISGPCSILLLAGSVQVAAAAPAGPGTVQDTVSTLESHGYKVIMNKTGADSLEGCTVAAVRPGRDVTELRKNARERTVERVVYKTVFLDVSC</sequence>
<reference evidence="2 3" key="1">
    <citation type="journal article" date="2016" name="Genome Announc.">
        <title>Draft Genome Sequences of Five Rapidly Growing Mycobacterium Species, M. thermoresistibile, M. fortuitum subsp. acetamidolyticum, M. canariasense, M. brisbanense, and M. novocastrense.</title>
        <authorList>
            <person name="Katahira K."/>
            <person name="Ogura Y."/>
            <person name="Gotoh Y."/>
            <person name="Hayashi T."/>
        </authorList>
    </citation>
    <scope>NUCLEOTIDE SEQUENCE [LARGE SCALE GENOMIC DNA]</scope>
    <source>
        <strain evidence="2 3">JCM6368</strain>
    </source>
</reference>
<organism evidence="2 3">
    <name type="scientific">Mycolicibacterium fortuitum subsp. acetamidolyticum</name>
    <dbReference type="NCBI Taxonomy" id="144550"/>
    <lineage>
        <taxon>Bacteria</taxon>
        <taxon>Bacillati</taxon>
        <taxon>Actinomycetota</taxon>
        <taxon>Actinomycetes</taxon>
        <taxon>Mycobacteriales</taxon>
        <taxon>Mycobacteriaceae</taxon>
        <taxon>Mycolicibacterium</taxon>
    </lineage>
</organism>
<protein>
    <recommendedName>
        <fullName evidence="4">PASTA domain-containing protein</fullName>
    </recommendedName>
</protein>
<name>A0A100WLY4_MYCFO</name>
<evidence type="ECO:0000313" key="3">
    <source>
        <dbReference type="Proteomes" id="UP000069705"/>
    </source>
</evidence>